<evidence type="ECO:0000313" key="3">
    <source>
        <dbReference type="Proteomes" id="UP000053660"/>
    </source>
</evidence>
<dbReference type="Proteomes" id="UP000053660">
    <property type="component" value="Unassembled WGS sequence"/>
</dbReference>
<gene>
    <name evidence="2" type="ORF">OESDEN_05408</name>
</gene>
<proteinExistence type="predicted"/>
<sequence length="103" mass="10948">MVSHRNKHFVSVQRKCNAIIVSHGVFKPSMYEGGRPKFTVLLFAVVLIIISLSQAEAGEPQEPAGKAHSKDASEKPPTSSTPFTGKPLPPGVSGMPSGINPQI</sequence>
<protein>
    <submittedName>
        <fullName evidence="2">Uncharacterized protein</fullName>
    </submittedName>
</protein>
<dbReference type="AlphaFoldDB" id="A0A0B1TH15"/>
<dbReference type="EMBL" id="KN550247">
    <property type="protein sequence ID" value="KHJ94660.1"/>
    <property type="molecule type" value="Genomic_DNA"/>
</dbReference>
<keyword evidence="3" id="KW-1185">Reference proteome</keyword>
<accession>A0A0B1TH15</accession>
<reference evidence="2 3" key="1">
    <citation type="submission" date="2014-03" db="EMBL/GenBank/DDBJ databases">
        <title>Draft genome of the hookworm Oesophagostomum dentatum.</title>
        <authorList>
            <person name="Mitreva M."/>
        </authorList>
    </citation>
    <scope>NUCLEOTIDE SEQUENCE [LARGE SCALE GENOMIC DNA]</scope>
    <source>
        <strain evidence="2 3">OD-Hann</strain>
    </source>
</reference>
<evidence type="ECO:0000313" key="2">
    <source>
        <dbReference type="EMBL" id="KHJ94660.1"/>
    </source>
</evidence>
<name>A0A0B1TH15_OESDE</name>
<organism evidence="2 3">
    <name type="scientific">Oesophagostomum dentatum</name>
    <name type="common">Nodular worm</name>
    <dbReference type="NCBI Taxonomy" id="61180"/>
    <lineage>
        <taxon>Eukaryota</taxon>
        <taxon>Metazoa</taxon>
        <taxon>Ecdysozoa</taxon>
        <taxon>Nematoda</taxon>
        <taxon>Chromadorea</taxon>
        <taxon>Rhabditida</taxon>
        <taxon>Rhabditina</taxon>
        <taxon>Rhabditomorpha</taxon>
        <taxon>Strongyloidea</taxon>
        <taxon>Strongylidae</taxon>
        <taxon>Oesophagostomum</taxon>
    </lineage>
</organism>
<evidence type="ECO:0000256" key="1">
    <source>
        <dbReference type="SAM" id="MobiDB-lite"/>
    </source>
</evidence>
<feature type="region of interest" description="Disordered" evidence="1">
    <location>
        <begin position="57"/>
        <end position="103"/>
    </location>
</feature>